<evidence type="ECO:0000256" key="4">
    <source>
        <dbReference type="SAM" id="MobiDB-lite"/>
    </source>
</evidence>
<dbReference type="Proteomes" id="UP000031443">
    <property type="component" value="Unassembled WGS sequence"/>
</dbReference>
<feature type="repeat" description="ANK" evidence="2">
    <location>
        <begin position="5"/>
        <end position="37"/>
    </location>
</feature>
<feature type="coiled-coil region" evidence="3">
    <location>
        <begin position="1643"/>
        <end position="1684"/>
    </location>
</feature>
<dbReference type="Pfam" id="PF12796">
    <property type="entry name" value="Ank_2"/>
    <property type="match status" value="1"/>
</dbReference>
<feature type="region of interest" description="Disordered" evidence="4">
    <location>
        <begin position="935"/>
        <end position="983"/>
    </location>
</feature>
<dbReference type="InterPro" id="IPR021885">
    <property type="entry name" value="DUF3496"/>
</dbReference>
<gene>
    <name evidence="7" type="ORF">UY3_00647</name>
</gene>
<evidence type="ECO:0000256" key="2">
    <source>
        <dbReference type="PROSITE-ProRule" id="PRU00023"/>
    </source>
</evidence>
<organism evidence="7 8">
    <name type="scientific">Chelonia mydas</name>
    <name type="common">Green sea-turtle</name>
    <name type="synonym">Chelonia agassizi</name>
    <dbReference type="NCBI Taxonomy" id="8469"/>
    <lineage>
        <taxon>Eukaryota</taxon>
        <taxon>Metazoa</taxon>
        <taxon>Chordata</taxon>
        <taxon>Craniata</taxon>
        <taxon>Vertebrata</taxon>
        <taxon>Euteleostomi</taxon>
        <taxon>Archelosauria</taxon>
        <taxon>Testudinata</taxon>
        <taxon>Testudines</taxon>
        <taxon>Cryptodira</taxon>
        <taxon>Durocryptodira</taxon>
        <taxon>Americhelydia</taxon>
        <taxon>Chelonioidea</taxon>
        <taxon>Cheloniidae</taxon>
        <taxon>Chelonia</taxon>
    </lineage>
</organism>
<feature type="compositionally biased region" description="Basic and acidic residues" evidence="4">
    <location>
        <begin position="570"/>
        <end position="586"/>
    </location>
</feature>
<feature type="compositionally biased region" description="Basic and acidic residues" evidence="4">
    <location>
        <begin position="973"/>
        <end position="983"/>
    </location>
</feature>
<keyword evidence="2" id="KW-0040">ANK repeat</keyword>
<keyword evidence="1 3" id="KW-0175">Coiled coil</keyword>
<reference evidence="8" key="1">
    <citation type="journal article" date="2013" name="Nat. Genet.">
        <title>The draft genomes of soft-shell turtle and green sea turtle yield insights into the development and evolution of the turtle-specific body plan.</title>
        <authorList>
            <person name="Wang Z."/>
            <person name="Pascual-Anaya J."/>
            <person name="Zadissa A."/>
            <person name="Li W."/>
            <person name="Niimura Y."/>
            <person name="Huang Z."/>
            <person name="Li C."/>
            <person name="White S."/>
            <person name="Xiong Z."/>
            <person name="Fang D."/>
            <person name="Wang B."/>
            <person name="Ming Y."/>
            <person name="Chen Y."/>
            <person name="Zheng Y."/>
            <person name="Kuraku S."/>
            <person name="Pignatelli M."/>
            <person name="Herrero J."/>
            <person name="Beal K."/>
            <person name="Nozawa M."/>
            <person name="Li Q."/>
            <person name="Wang J."/>
            <person name="Zhang H."/>
            <person name="Yu L."/>
            <person name="Shigenobu S."/>
            <person name="Wang J."/>
            <person name="Liu J."/>
            <person name="Flicek P."/>
            <person name="Searle S."/>
            <person name="Wang J."/>
            <person name="Kuratani S."/>
            <person name="Yin Y."/>
            <person name="Aken B."/>
            <person name="Zhang G."/>
            <person name="Irie N."/>
        </authorList>
    </citation>
    <scope>NUCLEOTIDE SEQUENCE [LARGE SCALE GENOMIC DNA]</scope>
</reference>
<evidence type="ECO:0000313" key="7">
    <source>
        <dbReference type="EMBL" id="EMP42057.1"/>
    </source>
</evidence>
<dbReference type="SMART" id="SM00248">
    <property type="entry name" value="ANK"/>
    <property type="match status" value="6"/>
</dbReference>
<evidence type="ECO:0000259" key="5">
    <source>
        <dbReference type="Pfam" id="PF12001"/>
    </source>
</evidence>
<evidence type="ECO:0000256" key="3">
    <source>
        <dbReference type="SAM" id="Coils"/>
    </source>
</evidence>
<protein>
    <submittedName>
        <fullName evidence="7">Ankyrin repeat domain-containing protein 26</fullName>
    </submittedName>
</protein>
<feature type="repeat" description="ANK" evidence="2">
    <location>
        <begin position="38"/>
        <end position="70"/>
    </location>
</feature>
<feature type="compositionally biased region" description="Polar residues" evidence="4">
    <location>
        <begin position="1444"/>
        <end position="1459"/>
    </location>
</feature>
<feature type="repeat" description="ANK" evidence="2">
    <location>
        <begin position="137"/>
        <end position="169"/>
    </location>
</feature>
<evidence type="ECO:0000259" key="6">
    <source>
        <dbReference type="Pfam" id="PF14915"/>
    </source>
</evidence>
<feature type="coiled-coil region" evidence="3">
    <location>
        <begin position="1937"/>
        <end position="2346"/>
    </location>
</feature>
<feature type="domain" description="CCDC144C-like coiled-coil" evidence="6">
    <location>
        <begin position="1606"/>
        <end position="2084"/>
    </location>
</feature>
<name>M7CLJ9_CHEMY</name>
<dbReference type="PANTHER" id="PTHR24147">
    <property type="entry name" value="ANKYRIN REPEAT DOMAIN 36-RELATED"/>
    <property type="match status" value="1"/>
</dbReference>
<feature type="region of interest" description="Disordered" evidence="4">
    <location>
        <begin position="850"/>
        <end position="880"/>
    </location>
</feature>
<dbReference type="InterPro" id="IPR002110">
    <property type="entry name" value="Ankyrin_rpt"/>
</dbReference>
<dbReference type="InterPro" id="IPR036770">
    <property type="entry name" value="Ankyrin_rpt-contain_sf"/>
</dbReference>
<feature type="compositionally biased region" description="Acidic residues" evidence="4">
    <location>
        <begin position="557"/>
        <end position="567"/>
    </location>
</feature>
<feature type="coiled-coil region" evidence="3">
    <location>
        <begin position="1722"/>
        <end position="1834"/>
    </location>
</feature>
<dbReference type="SUPFAM" id="SSF48403">
    <property type="entry name" value="Ankyrin repeat"/>
    <property type="match status" value="1"/>
</dbReference>
<dbReference type="PROSITE" id="PS50297">
    <property type="entry name" value="ANK_REP_REGION"/>
    <property type="match status" value="5"/>
</dbReference>
<feature type="region of interest" description="Disordered" evidence="4">
    <location>
        <begin position="275"/>
        <end position="450"/>
    </location>
</feature>
<accession>M7CLJ9</accession>
<dbReference type="PRINTS" id="PR01415">
    <property type="entry name" value="ANKYRIN"/>
</dbReference>
<feature type="region of interest" description="Disordered" evidence="4">
    <location>
        <begin position="1029"/>
        <end position="1062"/>
    </location>
</feature>
<dbReference type="Pfam" id="PF12001">
    <property type="entry name" value="DUF3496"/>
    <property type="match status" value="1"/>
</dbReference>
<feature type="coiled-coil region" evidence="3">
    <location>
        <begin position="1552"/>
        <end position="1593"/>
    </location>
</feature>
<proteinExistence type="predicted"/>
<dbReference type="STRING" id="8469.M7CLJ9"/>
<feature type="coiled-coil region" evidence="3">
    <location>
        <begin position="2426"/>
        <end position="2453"/>
    </location>
</feature>
<dbReference type="EMBL" id="KB478633">
    <property type="protein sequence ID" value="EMP42057.1"/>
    <property type="molecule type" value="Genomic_DNA"/>
</dbReference>
<feature type="repeat" description="ANK" evidence="2">
    <location>
        <begin position="104"/>
        <end position="136"/>
    </location>
</feature>
<evidence type="ECO:0000313" key="8">
    <source>
        <dbReference type="Proteomes" id="UP000031443"/>
    </source>
</evidence>
<feature type="compositionally biased region" description="Acidic residues" evidence="4">
    <location>
        <begin position="346"/>
        <end position="400"/>
    </location>
</feature>
<dbReference type="Pfam" id="PF00023">
    <property type="entry name" value="Ank"/>
    <property type="match status" value="1"/>
</dbReference>
<dbReference type="Pfam" id="PF13637">
    <property type="entry name" value="Ank_4"/>
    <property type="match status" value="1"/>
</dbReference>
<sequence>MYHLIFRTPLHLACANGHSDVVTYLVDNKCKLNLCDNDNRSPLMKAVQCQQEKCATMLLEHGADPNLVDVNSSTALHLAAQTANISLAVLLLEYNAHIEAQNKEGYTPLTIAITENHQEMVEFLLRKGADVHARDKSKRTPLMIAASGGELSLIKVLLQYGADVSHKDINGWTSEDYALIGGYSGLSKQLSEYANRKNVEKPSPNNTKGMSVFSSPDRVGDVGFALGAPATDKEESLRCCLKLIIPVEIMKRISDSENCELKNGLIALKPHSASSLVNSDTIPSTQGTTATKRPQTSSRVHDRSVEVSTDGEDIRIGSPQSSRQNLKQVTRNHTNLNKKECKELTNEDISEASEQEKGELEEEEEEEDDEEEFSQEEKEDEDTEDEEGSQDDYTEDEEEEYVGKLEHKHDQELEIFNNAVKSEREVKSGSKNIHDGGSHETCEEKDQEMQESVDIPVSFIAGHYEGLKENITAISSKMVNNEVPYDSSKKGDGSEHEEINEFQNTNELLHTDGNEKIRCKNCSSFEGSEMTAWKKGASPSVLNSCYIKEENPNLVDDIFESDDDPWSETENPRCENRRQDSEKLRFLGDQNAGKEQCKNSKELGNTVCETLEPESENLPVNSGEENLKEAFQPSIKEESSEEEDDIEQPQISNVGDKSLICNGNREAQNPSEDTPIRKDLMEELGLDDADDIEAKDDAAATASEVIPPRLEEMSKAPTVIAPENTHLYSLQKQLLPVILKSKGPPIKTVRRAVVTAGTGLPCRDCGPVAVIDPSTAAPPSPETAADLTPARPPFVAVLRWARPANPNSRPRRCHSRCSGTECHGWPQGTIGHPGLQLPVGARLVAGASEAPSASLSRPPRKEAVGHASSGPCPEYDHVVHPPVQANTQSTAPASSPHPEEAIAATPRSVLQEGFRAHQELLERVAASLHLQAEEMEEPSDSLFNMLSPSAPDELSEPSFNMPSPDEEQEDAGENCKKQSEAREKNLDWPMLKDSGNDFFEKLCALEKELEFAGKDKHILGTTNFTEKTVSDNQTDKTEISFPHPKTKTEPLKQNEDSHGDDVQLNPKLWEERYEKMWVEKDKREVKTNFKSITAELKKMFGEINEVQQTTPMEGTFQDGFSEELESIHEAPHNLTKPTSRIEGRSEFMDLCSVLEQKESSNENVICYALNSSSHEHPNQYIIRLCENDDKLCTEHVWNVNEEGFTNNAESTKVAANKERGDQIAAMEIEENVDGNISDLENSPGCSLKHSLKESILDKRANIPDVVRPVSADDKSTLLAVAKNKPGKDTCYFNDIPKDCFVGNPKTSNTEIESNLGNSRQSRDETLKRLLDEELEQDMERFKNEVEKEKRKQKCGEREDAYKSYMQTLAGNGINQQMKQKLTVKGNQYSTVESGETTEEEKHTKNSISSKERAKLIQIPLKGSNSALNVKDAKKNENKKRISKQRGNQQMNSTNGNQFQILDDSTLSETSQDEGRPGARTVDERNKIGKQMDVADDFDELTQSSDTATEDFELPASTYRDAVLLIEQLRMDGKDSISLLKIQNLLHGYERLIEREKGRYTQLLGKVRKLENEKKELQAVLEETRELKSMLDHQKMEWESDVSSLKFTLKQEEEKRLSIEMLYDKNRELLRKKEDQYCKEMEEKQQLELTQRSLEMELRTLRNHLKQVEEERNETQRQLSQEQSARALQEGILNNHLWRQKEIEEETKITAAKSSEVPDNLREKDLLHKNQKLQDEIAILRLELDQIRIRHQEEETKYLEENEVLKEKNEDLRKELKLNEEALTQTVFQYNGQLNVLKTESAMLTSKIEHAKENKDRLETEMESFRSRLNSAVQELECCRKSKTDVERTLQRERDEWLRLQDKLNHDLSNLRDTNNILSQQLSKVETKANSLENELHHVTHTFREKTLLLESTQRDLSHAQCQAKELDYARQTEKDQMSKYIVKQESMQERLAQLQSENVLLRQQLEDMQNKGIIKEKVVSDVQDRFSDIFSKLRADTEKQIHMMEERNKELITKCNNLREQVFKYETEKVEREGTVRQLQQELADALKKQSMSEASLEVTTRYRNDLEEDKLHLQKEIDKIKTKLQESEDQYIQSERRVHDLKNALDSKEREVNASSQKLQDLLIASSGTNNAIKQLEEHIQRLEIENARLEATTKQQTIRIEVLQKDLQDSASFESERKKVKKLVELKRSVEARLDQEMKRNSELQKECNGMKKLLKTAKKKLKEYENGESVSQFSFQGELKNRYSEMDNEVSRLRTKIDELSKKLDIESKKSTQLESTNRDLREQLSSMKILHKNHEKLEKSKWQLEGEVATLKHQVETNMMDHSQLEQYKREIEERARQEIRQKLEEVNLFLQTQAASQETLEQIRTTNNTSLRNQLEHRIRDLESELARIKNTQEDSVFQKQSTQTELERYKELYLEELKIRKSLASKLDRANERIAEANAKLLHERHRSKSLIANSIVNGGLSASPVLDTTQLGNLGNNLTLNRSLGLGGSFINPTGNALSSKNRVEAYLAKYDFNMWQAMAKFEGSLPKASKKEFRAILDEGTTMARAALQAVLDTADAAARTVGSTISMQSLLTAPL</sequence>
<feature type="compositionally biased region" description="Polar residues" evidence="4">
    <location>
        <begin position="275"/>
        <end position="298"/>
    </location>
</feature>
<dbReference type="PROSITE" id="PS50088">
    <property type="entry name" value="ANK_REPEAT"/>
    <property type="match status" value="5"/>
</dbReference>
<feature type="repeat" description="ANK" evidence="2">
    <location>
        <begin position="71"/>
        <end position="103"/>
    </location>
</feature>
<feature type="compositionally biased region" description="Basic and acidic residues" evidence="4">
    <location>
        <begin position="1430"/>
        <end position="1439"/>
    </location>
</feature>
<feature type="region of interest" description="Disordered" evidence="4">
    <location>
        <begin position="610"/>
        <end position="676"/>
    </location>
</feature>
<dbReference type="PANTHER" id="PTHR24147:SF53">
    <property type="entry name" value="ANKYRIN REPEAT DOMAIN 26"/>
    <property type="match status" value="1"/>
</dbReference>
<feature type="compositionally biased region" description="Polar residues" evidence="4">
    <location>
        <begin position="318"/>
        <end position="335"/>
    </location>
</feature>
<feature type="region of interest" description="Disordered" evidence="4">
    <location>
        <begin position="1388"/>
        <end position="1459"/>
    </location>
</feature>
<feature type="compositionally biased region" description="Basic and acidic residues" evidence="4">
    <location>
        <begin position="487"/>
        <end position="499"/>
    </location>
</feature>
<dbReference type="InterPro" id="IPR050657">
    <property type="entry name" value="Ankyrin_repeat_domain"/>
</dbReference>
<feature type="compositionally biased region" description="Basic and acidic residues" evidence="4">
    <location>
        <begin position="401"/>
        <end position="412"/>
    </location>
</feature>
<feature type="region of interest" description="Disordered" evidence="4">
    <location>
        <begin position="485"/>
        <end position="510"/>
    </location>
</feature>
<dbReference type="Gene3D" id="1.25.40.20">
    <property type="entry name" value="Ankyrin repeat-containing domain"/>
    <property type="match status" value="1"/>
</dbReference>
<evidence type="ECO:0000256" key="1">
    <source>
        <dbReference type="ARBA" id="ARBA00023054"/>
    </source>
</evidence>
<dbReference type="eggNOG" id="ENOG502QR0R">
    <property type="taxonomic scope" value="Eukaryota"/>
</dbReference>
<feature type="compositionally biased region" description="Basic and acidic residues" evidence="4">
    <location>
        <begin position="1046"/>
        <end position="1061"/>
    </location>
</feature>
<feature type="coiled-coil region" evidence="3">
    <location>
        <begin position="1331"/>
        <end position="1358"/>
    </location>
</feature>
<dbReference type="Pfam" id="PF14915">
    <property type="entry name" value="CCDC144C"/>
    <property type="match status" value="1"/>
</dbReference>
<dbReference type="InterPro" id="IPR039497">
    <property type="entry name" value="CC144C-like_CC_dom"/>
</dbReference>
<feature type="region of interest" description="Disordered" evidence="4">
    <location>
        <begin position="556"/>
        <end position="598"/>
    </location>
</feature>
<feature type="compositionally biased region" description="Basic and acidic residues" evidence="4">
    <location>
        <begin position="421"/>
        <end position="448"/>
    </location>
</feature>
<feature type="compositionally biased region" description="Basic and acidic residues" evidence="4">
    <location>
        <begin position="1399"/>
        <end position="1414"/>
    </location>
</feature>
<keyword evidence="8" id="KW-1185">Reference proteome</keyword>
<feature type="coiled-coil region" evidence="3">
    <location>
        <begin position="1860"/>
        <end position="1901"/>
    </location>
</feature>
<feature type="domain" description="DUF3496" evidence="5">
    <location>
        <begin position="2377"/>
        <end position="2491"/>
    </location>
</feature>